<feature type="domain" description="Heterokaryon incompatibility" evidence="1">
    <location>
        <begin position="276"/>
        <end position="424"/>
    </location>
</feature>
<proteinExistence type="predicted"/>
<organism evidence="2 3">
    <name type="scientific">Pyricularia grisea</name>
    <name type="common">Crabgrass-specific blast fungus</name>
    <name type="synonym">Magnaporthe grisea</name>
    <dbReference type="NCBI Taxonomy" id="148305"/>
    <lineage>
        <taxon>Eukaryota</taxon>
        <taxon>Fungi</taxon>
        <taxon>Dikarya</taxon>
        <taxon>Ascomycota</taxon>
        <taxon>Pezizomycotina</taxon>
        <taxon>Sordariomycetes</taxon>
        <taxon>Sordariomycetidae</taxon>
        <taxon>Magnaporthales</taxon>
        <taxon>Pyriculariaceae</taxon>
        <taxon>Pyricularia</taxon>
    </lineage>
</organism>
<dbReference type="EMBL" id="JABSND010000012">
    <property type="protein sequence ID" value="KAI6303601.1"/>
    <property type="molecule type" value="Genomic_DNA"/>
</dbReference>
<keyword evidence="3" id="KW-1185">Reference proteome</keyword>
<dbReference type="PANTHER" id="PTHR33112">
    <property type="entry name" value="DOMAIN PROTEIN, PUTATIVE-RELATED"/>
    <property type="match status" value="1"/>
</dbReference>
<reference evidence="2" key="1">
    <citation type="submission" date="2021-01" db="EMBL/GenBank/DDBJ databases">
        <title>Deciphering the adaptive evolutionary patterns associated with biogeogrpahic diversity in the finger millet blast pathogen Magnaporthe oryzae in Eastern Africa.</title>
        <authorList>
            <person name="Onyema G."/>
            <person name="Shittu T.A."/>
            <person name="Dodsworth S."/>
            <person name="Devilliers S."/>
            <person name="Muthumeenakshi S."/>
            <person name="Sreenivasaprasad S."/>
        </authorList>
    </citation>
    <scope>NUCLEOTIDE SEQUENCE</scope>
    <source>
        <strain evidence="2">D15/s37</strain>
    </source>
</reference>
<evidence type="ECO:0000259" key="1">
    <source>
        <dbReference type="Pfam" id="PF06985"/>
    </source>
</evidence>
<dbReference type="Pfam" id="PF06985">
    <property type="entry name" value="HET"/>
    <property type="match status" value="1"/>
</dbReference>
<dbReference type="InterPro" id="IPR010730">
    <property type="entry name" value="HET"/>
</dbReference>
<dbReference type="Proteomes" id="UP001059893">
    <property type="component" value="Unassembled WGS sequence"/>
</dbReference>
<comment type="caution">
    <text evidence="2">The sequence shown here is derived from an EMBL/GenBank/DDBJ whole genome shotgun (WGS) entry which is preliminary data.</text>
</comment>
<sequence length="743" mass="84507">MSCPTQASSFVRIGWNFDIYHQSKSLLSNPDMDHDKRGDWEIWLKEYLEAPVDDIYELPIIQDLALDRLDDDDIELQIQRLMPAAAVKNNFCGKCRGQLADWPALGLQENQVTTGRALDTKEVEAASRMGCHFCQFMLSVLSTRCLLQFRIIEARLSFLGNGATASLGIKRKSSDKWECWINWPGRFATEPPERCDWKSIVKFQDEGTEVKDEDEDEDEVGQFLFLLAAWMKQCDERHKCAVQYKGESELPTRLISVDNGLRLVTTKSLSSGPVKYATLSYCWGTDDFIKLGQNNIESFLQDIPADGLPRTLRDAIEIVQKMGIPYIWIDALCIIQDEDDYSDWLKESVRMHQIYGGSYLNIAATCAKSVDEGFFHTGDRKRFAFLSRFDEHHRKGAYLFFVENAATNTIIDTHLSTRAWAFQERLLAPRTVYFGDRGMAYECRTDLKFGDLPLPFDSWMAVKVLPPDEPYPWHLIAMIYSEARLTHGSDFLPALSGVAKRQHEITKDTYLAGMWKEGLVRQLCWSRVDVLPRPEWRAPTWCWASGDGWMLFQINLPADEGKAHHSEYHAEVLDAWTRPADGVDPFGPVVGGELTLASASLIKANTVGIIEKSVVVGFSTSSVRVSIDMDCEIEEAHEPIYVLPMVSQTVEDEQGTFPKRPEIYGLALQRSGPRRGHFRRVGILQITSWMINSWNSSLEDQELEAACRELVRIMQEDGPFVAKDMCARTREASDGKCFVFTIE</sequence>
<gene>
    <name evidence="2" type="ORF">MCOR33_001294</name>
</gene>
<accession>A0ABQ8NXP6</accession>
<name>A0ABQ8NXP6_PYRGI</name>
<evidence type="ECO:0000313" key="3">
    <source>
        <dbReference type="Proteomes" id="UP001059893"/>
    </source>
</evidence>
<protein>
    <recommendedName>
        <fullName evidence="1">Heterokaryon incompatibility domain-containing protein</fullName>
    </recommendedName>
</protein>
<evidence type="ECO:0000313" key="2">
    <source>
        <dbReference type="EMBL" id="KAI6303601.1"/>
    </source>
</evidence>
<dbReference type="PANTHER" id="PTHR33112:SF8">
    <property type="entry name" value="HETEROKARYON INCOMPATIBILITY DOMAIN-CONTAINING PROTEIN"/>
    <property type="match status" value="1"/>
</dbReference>